<evidence type="ECO:0000313" key="2">
    <source>
        <dbReference type="Proteomes" id="UP001140234"/>
    </source>
</evidence>
<name>A0ACC1K777_9FUNG</name>
<dbReference type="EMBL" id="JANBUJ010000058">
    <property type="protein sequence ID" value="KAJ2774869.1"/>
    <property type="molecule type" value="Genomic_DNA"/>
</dbReference>
<reference evidence="1" key="1">
    <citation type="submission" date="2022-07" db="EMBL/GenBank/DDBJ databases">
        <title>Phylogenomic reconstructions and comparative analyses of Kickxellomycotina fungi.</title>
        <authorList>
            <person name="Reynolds N.K."/>
            <person name="Stajich J.E."/>
            <person name="Barry K."/>
            <person name="Grigoriev I.V."/>
            <person name="Crous P."/>
            <person name="Smith M.E."/>
        </authorList>
    </citation>
    <scope>NUCLEOTIDE SEQUENCE</scope>
    <source>
        <strain evidence="1">CBS 109366</strain>
    </source>
</reference>
<keyword evidence="2" id="KW-1185">Reference proteome</keyword>
<comment type="caution">
    <text evidence="1">The sequence shown here is derived from an EMBL/GenBank/DDBJ whole genome shotgun (WGS) entry which is preliminary data.</text>
</comment>
<proteinExistence type="predicted"/>
<evidence type="ECO:0000313" key="1">
    <source>
        <dbReference type="EMBL" id="KAJ2774869.1"/>
    </source>
</evidence>
<accession>A0ACC1K777</accession>
<organism evidence="1 2">
    <name type="scientific">Coemansia nantahalensis</name>
    <dbReference type="NCBI Taxonomy" id="2789366"/>
    <lineage>
        <taxon>Eukaryota</taxon>
        <taxon>Fungi</taxon>
        <taxon>Fungi incertae sedis</taxon>
        <taxon>Zoopagomycota</taxon>
        <taxon>Kickxellomycotina</taxon>
        <taxon>Kickxellomycetes</taxon>
        <taxon>Kickxellales</taxon>
        <taxon>Kickxellaceae</taxon>
        <taxon>Coemansia</taxon>
    </lineage>
</organism>
<dbReference type="Proteomes" id="UP001140234">
    <property type="component" value="Unassembled WGS sequence"/>
</dbReference>
<sequence>MGPKWRQEAVRKFAGGMLQGRTALSVCEFTCGGYLVPQHGEGALTWIEMEAFRFCESGVLVIRRSAASLRTIILTDARPKDIQGLLRDDTGTPLVYPRLRELRLHIDNQRTGRATDFEWSDFVPFPALVRVTMAPDDSHIGGLLLRGNGASLVHVRLTLSGRTVTRLHEAGVLDGGEARPALRYIKLYRPEWIMGGNTDENGPDRLSPAVFEQFVRWVLIVARDCSLIEMRAWRLRLQSGSGGLGPLMAQLGDTVRHLDLPVTCTVADALEIVKRLPNLDYLRIALDGCTASGDDMPADEYVRTAVAARQCRLRVLAVAIDGAANAVRQRDIDLMSALVELVPSVQVLEPRAVGRNVVGGTLNMTARFYVAKVVRARLEVKYCNLDRSWF</sequence>
<protein>
    <submittedName>
        <fullName evidence="1">Uncharacterized protein</fullName>
    </submittedName>
</protein>
<gene>
    <name evidence="1" type="ORF">IWQ57_000630</name>
</gene>